<dbReference type="AlphaFoldDB" id="A0ABD1X848"/>
<organism evidence="6 7">
    <name type="scientific">Forsythia ovata</name>
    <dbReference type="NCBI Taxonomy" id="205694"/>
    <lineage>
        <taxon>Eukaryota</taxon>
        <taxon>Viridiplantae</taxon>
        <taxon>Streptophyta</taxon>
        <taxon>Embryophyta</taxon>
        <taxon>Tracheophyta</taxon>
        <taxon>Spermatophyta</taxon>
        <taxon>Magnoliopsida</taxon>
        <taxon>eudicotyledons</taxon>
        <taxon>Gunneridae</taxon>
        <taxon>Pentapetalae</taxon>
        <taxon>asterids</taxon>
        <taxon>lamiids</taxon>
        <taxon>Lamiales</taxon>
        <taxon>Oleaceae</taxon>
        <taxon>Forsythieae</taxon>
        <taxon>Forsythia</taxon>
    </lineage>
</organism>
<evidence type="ECO:0000256" key="2">
    <source>
        <dbReference type="ARBA" id="ARBA00010274"/>
    </source>
</evidence>
<evidence type="ECO:0000256" key="3">
    <source>
        <dbReference type="ARBA" id="ARBA00023013"/>
    </source>
</evidence>
<evidence type="ECO:0000259" key="5">
    <source>
        <dbReference type="Pfam" id="PF02234"/>
    </source>
</evidence>
<evidence type="ECO:0000256" key="4">
    <source>
        <dbReference type="ARBA" id="ARBA00023306"/>
    </source>
</evidence>
<dbReference type="GO" id="GO:0004860">
    <property type="term" value="F:protein kinase inhibitor activity"/>
    <property type="evidence" value="ECO:0007669"/>
    <property type="project" value="UniProtKB-KW"/>
</dbReference>
<accession>A0ABD1X848</accession>
<dbReference type="GO" id="GO:0005654">
    <property type="term" value="C:nucleoplasm"/>
    <property type="evidence" value="ECO:0007669"/>
    <property type="project" value="UniProtKB-SubCell"/>
</dbReference>
<comment type="caution">
    <text evidence="6">The sequence shown here is derived from an EMBL/GenBank/DDBJ whole genome shotgun (WGS) entry which is preliminary data.</text>
</comment>
<dbReference type="Pfam" id="PF02234">
    <property type="entry name" value="CDI"/>
    <property type="match status" value="1"/>
</dbReference>
<dbReference type="EMBL" id="JBFOLJ010000001">
    <property type="protein sequence ID" value="KAL2558144.1"/>
    <property type="molecule type" value="Genomic_DNA"/>
</dbReference>
<evidence type="ECO:0000313" key="7">
    <source>
        <dbReference type="Proteomes" id="UP001604277"/>
    </source>
</evidence>
<keyword evidence="3 6" id="KW-0649">Protein kinase inhibitor</keyword>
<name>A0ABD1X848_9LAMI</name>
<dbReference type="InterPro" id="IPR044898">
    <property type="entry name" value="CDI_dom_sf"/>
</dbReference>
<evidence type="ECO:0000313" key="6">
    <source>
        <dbReference type="EMBL" id="KAL2558144.1"/>
    </source>
</evidence>
<dbReference type="InterPro" id="IPR003175">
    <property type="entry name" value="CDI_dom"/>
</dbReference>
<protein>
    <submittedName>
        <fullName evidence="6">Cyclin-dependent kinase inhibitor 3</fullName>
    </submittedName>
</protein>
<keyword evidence="4" id="KW-0131">Cell cycle</keyword>
<comment type="similarity">
    <text evidence="2">Belongs to the CDI family. ICK/KRP subfamily.</text>
</comment>
<dbReference type="Gene3D" id="4.10.365.10">
    <property type="entry name" value="p27"/>
    <property type="match status" value="1"/>
</dbReference>
<feature type="domain" description="Cyclin-dependent kinase inhibitor" evidence="5">
    <location>
        <begin position="230"/>
        <end position="275"/>
    </location>
</feature>
<dbReference type="PIRSF" id="PIRSF017811">
    <property type="entry name" value="CDK_inhib_pln"/>
    <property type="match status" value="1"/>
</dbReference>
<keyword evidence="7" id="KW-1185">Reference proteome</keyword>
<evidence type="ECO:0000256" key="1">
    <source>
        <dbReference type="ARBA" id="ARBA00004642"/>
    </source>
</evidence>
<dbReference type="PANTHER" id="PTHR46776">
    <property type="entry name" value="CYCLIN-DEPENDENT KINASE INHIBITOR 4-RELATED"/>
    <property type="match status" value="1"/>
</dbReference>
<dbReference type="InterPro" id="IPR044275">
    <property type="entry name" value="KRP"/>
</dbReference>
<comment type="subcellular location">
    <subcellularLocation>
        <location evidence="1">Nucleus</location>
        <location evidence="1">Nucleoplasm</location>
    </subcellularLocation>
</comment>
<reference evidence="7" key="1">
    <citation type="submission" date="2024-07" db="EMBL/GenBank/DDBJ databases">
        <title>Two chromosome-level genome assemblies of Korean endemic species Abeliophyllum distichum and Forsythia ovata (Oleaceae).</title>
        <authorList>
            <person name="Jang H."/>
        </authorList>
    </citation>
    <scope>NUCLEOTIDE SEQUENCE [LARGE SCALE GENOMIC DNA]</scope>
</reference>
<proteinExistence type="inferred from homology"/>
<dbReference type="Proteomes" id="UP001604277">
    <property type="component" value="Unassembled WGS sequence"/>
</dbReference>
<sequence length="277" mass="31136">MAEAAHPSMLNPNLEGPHHLCSKALVEDRIARGMGKYMRKAKIAGDVSVMELSQSSPGVRTRAKTLALQRLQSSATTAAAQSKPESCYLQLRSRRLEKPVFLRHQQQNSQKGSAQKPGFSCAEKEDPEIKDCCEKEYSGSDMKSGSIGMAKKDETCFEMQSRECETGDLEIEASFGENNLDWEARERSTRESTPCSLIRAACTVLTPGSTTRRMSPEADIQRSRDAILRNIPTAREMEEFFARAEQSQQRLFMEKYNFDVANDLPLPGQYEWVRVMP</sequence>
<gene>
    <name evidence="6" type="ORF">Fot_02883</name>
</gene>